<dbReference type="GO" id="GO:0004812">
    <property type="term" value="F:aminoacyl-tRNA ligase activity"/>
    <property type="evidence" value="ECO:0007669"/>
    <property type="project" value="UniProtKB-KW"/>
</dbReference>
<dbReference type="Proteomes" id="UP000271087">
    <property type="component" value="Unassembled WGS sequence"/>
</dbReference>
<evidence type="ECO:0000256" key="1">
    <source>
        <dbReference type="ARBA" id="ARBA00022598"/>
    </source>
</evidence>
<keyword evidence="3" id="KW-0067">ATP-binding</keyword>
<dbReference type="InterPro" id="IPR045864">
    <property type="entry name" value="aa-tRNA-synth_II/BPL/LPL"/>
</dbReference>
<protein>
    <recommendedName>
        <fullName evidence="6">Phenylalanyl-tRNA synthetase domain-containing protein</fullName>
    </recommendedName>
</protein>
<dbReference type="Pfam" id="PF01409">
    <property type="entry name" value="tRNA-synt_2d"/>
    <property type="match status" value="1"/>
</dbReference>
<feature type="domain" description="Phenylalanyl-tRNA synthetase" evidence="6">
    <location>
        <begin position="21"/>
        <end position="49"/>
    </location>
</feature>
<name>A0A3P7KVP8_ONCOC</name>
<dbReference type="GO" id="GO:0043039">
    <property type="term" value="P:tRNA aminoacylation"/>
    <property type="evidence" value="ECO:0007669"/>
    <property type="project" value="InterPro"/>
</dbReference>
<organism evidence="7 8">
    <name type="scientific">Onchocerca ochengi</name>
    <name type="common">Filarial nematode worm</name>
    <dbReference type="NCBI Taxonomy" id="42157"/>
    <lineage>
        <taxon>Eukaryota</taxon>
        <taxon>Metazoa</taxon>
        <taxon>Ecdysozoa</taxon>
        <taxon>Nematoda</taxon>
        <taxon>Chromadorea</taxon>
        <taxon>Rhabditida</taxon>
        <taxon>Spirurina</taxon>
        <taxon>Spiruromorpha</taxon>
        <taxon>Filarioidea</taxon>
        <taxon>Onchocercidae</taxon>
        <taxon>Onchocerca</taxon>
    </lineage>
</organism>
<evidence type="ECO:0000313" key="8">
    <source>
        <dbReference type="Proteomes" id="UP000271087"/>
    </source>
</evidence>
<dbReference type="GO" id="GO:0005524">
    <property type="term" value="F:ATP binding"/>
    <property type="evidence" value="ECO:0007669"/>
    <property type="project" value="UniProtKB-KW"/>
</dbReference>
<dbReference type="OrthoDB" id="4457at2759"/>
<dbReference type="GO" id="GO:0006412">
    <property type="term" value="P:translation"/>
    <property type="evidence" value="ECO:0007669"/>
    <property type="project" value="UniProtKB-KW"/>
</dbReference>
<dbReference type="EMBL" id="UYRW01019299">
    <property type="protein sequence ID" value="VDN05840.1"/>
    <property type="molecule type" value="Genomic_DNA"/>
</dbReference>
<evidence type="ECO:0000256" key="5">
    <source>
        <dbReference type="ARBA" id="ARBA00023146"/>
    </source>
</evidence>
<evidence type="ECO:0000256" key="3">
    <source>
        <dbReference type="ARBA" id="ARBA00022840"/>
    </source>
</evidence>
<dbReference type="AlphaFoldDB" id="A0A3P7KVP8"/>
<keyword evidence="2" id="KW-0547">Nucleotide-binding</keyword>
<dbReference type="InterPro" id="IPR002319">
    <property type="entry name" value="Phenylalanyl-tRNA_Synthase"/>
</dbReference>
<evidence type="ECO:0000256" key="2">
    <source>
        <dbReference type="ARBA" id="ARBA00022741"/>
    </source>
</evidence>
<dbReference type="SUPFAM" id="SSF55681">
    <property type="entry name" value="Class II aaRS and biotin synthetases"/>
    <property type="match status" value="1"/>
</dbReference>
<accession>A0A3P7KVP8</accession>
<feature type="non-terminal residue" evidence="7">
    <location>
        <position position="1"/>
    </location>
</feature>
<evidence type="ECO:0000259" key="6">
    <source>
        <dbReference type="Pfam" id="PF01409"/>
    </source>
</evidence>
<keyword evidence="8" id="KW-1185">Reference proteome</keyword>
<dbReference type="Gene3D" id="3.30.930.10">
    <property type="entry name" value="Bira Bifunctional Protein, Domain 2"/>
    <property type="match status" value="1"/>
</dbReference>
<reference evidence="7 8" key="1">
    <citation type="submission" date="2018-08" db="EMBL/GenBank/DDBJ databases">
        <authorList>
            <person name="Laetsch R D."/>
            <person name="Stevens L."/>
            <person name="Kumar S."/>
            <person name="Blaxter L. M."/>
        </authorList>
    </citation>
    <scope>NUCLEOTIDE SEQUENCE [LARGE SCALE GENOMIC DNA]</scope>
</reference>
<gene>
    <name evidence="7" type="ORF">NOO_LOCUS13817</name>
</gene>
<evidence type="ECO:0000256" key="4">
    <source>
        <dbReference type="ARBA" id="ARBA00022917"/>
    </source>
</evidence>
<proteinExistence type="predicted"/>
<sequence length="79" mass="9205">IHLSVKTYMQINHSQISGLDNFLVIGDVYRRDAIDSLHFPCFHQIEGVRLFTAAELFNDSLNRYPVKCRMLFLSKLPSY</sequence>
<evidence type="ECO:0000313" key="7">
    <source>
        <dbReference type="EMBL" id="VDN05840.1"/>
    </source>
</evidence>
<dbReference type="GO" id="GO:0000049">
    <property type="term" value="F:tRNA binding"/>
    <property type="evidence" value="ECO:0007669"/>
    <property type="project" value="InterPro"/>
</dbReference>
<keyword evidence="1" id="KW-0436">Ligase</keyword>
<keyword evidence="5" id="KW-0030">Aminoacyl-tRNA synthetase</keyword>
<keyword evidence="4" id="KW-0648">Protein biosynthesis</keyword>